<evidence type="ECO:0000256" key="4">
    <source>
        <dbReference type="ARBA" id="ARBA00023212"/>
    </source>
</evidence>
<evidence type="ECO:0000256" key="2">
    <source>
        <dbReference type="ARBA" id="ARBA00022490"/>
    </source>
</evidence>
<dbReference type="PROSITE" id="PS51381">
    <property type="entry name" value="C2_B9"/>
    <property type="match status" value="1"/>
</dbReference>
<evidence type="ECO:0000256" key="3">
    <source>
        <dbReference type="ARBA" id="ARBA00022794"/>
    </source>
</evidence>
<dbReference type="Proteomes" id="UP000625711">
    <property type="component" value="Unassembled WGS sequence"/>
</dbReference>
<reference evidence="8" key="1">
    <citation type="submission" date="2020-08" db="EMBL/GenBank/DDBJ databases">
        <title>Genome sequencing and assembly of the red palm weevil Rhynchophorus ferrugineus.</title>
        <authorList>
            <person name="Dias G.B."/>
            <person name="Bergman C.M."/>
            <person name="Manee M."/>
        </authorList>
    </citation>
    <scope>NUCLEOTIDE SEQUENCE</scope>
    <source>
        <strain evidence="8">AA-2017</strain>
        <tissue evidence="8">Whole larva</tissue>
    </source>
</reference>
<dbReference type="Pfam" id="PF07162">
    <property type="entry name" value="B9-C2"/>
    <property type="match status" value="1"/>
</dbReference>
<comment type="similarity">
    <text evidence="6">Belongs to the B9D family.</text>
</comment>
<keyword evidence="4" id="KW-0206">Cytoskeleton</keyword>
<dbReference type="EMBL" id="JAACXV010000170">
    <property type="protein sequence ID" value="KAF7282512.1"/>
    <property type="molecule type" value="Genomic_DNA"/>
</dbReference>
<gene>
    <name evidence="8" type="ORF">GWI33_002577</name>
</gene>
<accession>A0A834IKA9</accession>
<name>A0A834IKA9_RHYFE</name>
<evidence type="ECO:0000256" key="6">
    <source>
        <dbReference type="ARBA" id="ARBA00038411"/>
    </source>
</evidence>
<dbReference type="GO" id="GO:0036038">
    <property type="term" value="C:MKS complex"/>
    <property type="evidence" value="ECO:0007669"/>
    <property type="project" value="TreeGrafter"/>
</dbReference>
<evidence type="ECO:0000256" key="7">
    <source>
        <dbReference type="ARBA" id="ARBA00039272"/>
    </source>
</evidence>
<organism evidence="8 9">
    <name type="scientific">Rhynchophorus ferrugineus</name>
    <name type="common">Red palm weevil</name>
    <name type="synonym">Curculio ferrugineus</name>
    <dbReference type="NCBI Taxonomy" id="354439"/>
    <lineage>
        <taxon>Eukaryota</taxon>
        <taxon>Metazoa</taxon>
        <taxon>Ecdysozoa</taxon>
        <taxon>Arthropoda</taxon>
        <taxon>Hexapoda</taxon>
        <taxon>Insecta</taxon>
        <taxon>Pterygota</taxon>
        <taxon>Neoptera</taxon>
        <taxon>Endopterygota</taxon>
        <taxon>Coleoptera</taxon>
        <taxon>Polyphaga</taxon>
        <taxon>Cucujiformia</taxon>
        <taxon>Curculionidae</taxon>
        <taxon>Dryophthorinae</taxon>
        <taxon>Rhynchophorus</taxon>
    </lineage>
</organism>
<evidence type="ECO:0000313" key="8">
    <source>
        <dbReference type="EMBL" id="KAF7282512.1"/>
    </source>
</evidence>
<dbReference type="InterPro" id="IPR010796">
    <property type="entry name" value="C2_B9-type_dom"/>
</dbReference>
<dbReference type="PANTHER" id="PTHR12968:SF2">
    <property type="entry name" value="B9 DOMAIN-CONTAINING PROTEIN 2"/>
    <property type="match status" value="1"/>
</dbReference>
<keyword evidence="5" id="KW-0966">Cell projection</keyword>
<sequence length="175" mass="20265">MAEVHIIGQIIGAREFPKQEVFCKWHLQIGNNWRVIEGKKEGQTQVSSSQFTEACNWSYPIDIHLATAGIKGWPKIYVEVYHLDWLGRAHLFGYGLITIPTSPGRHILNCYTWRPTGNLRDRVVEYFLGGGQYIKYPDLIFSSEKRYKMSTEAMGVVIFELDLILRNFNNYGVEY</sequence>
<dbReference type="GO" id="GO:0060271">
    <property type="term" value="P:cilium assembly"/>
    <property type="evidence" value="ECO:0007669"/>
    <property type="project" value="TreeGrafter"/>
</dbReference>
<evidence type="ECO:0000256" key="5">
    <source>
        <dbReference type="ARBA" id="ARBA00023273"/>
    </source>
</evidence>
<dbReference type="PANTHER" id="PTHR12968">
    <property type="entry name" value="B9 DOMAIN-CONTAINING"/>
    <property type="match status" value="1"/>
</dbReference>
<proteinExistence type="inferred from homology"/>
<evidence type="ECO:0000256" key="1">
    <source>
        <dbReference type="ARBA" id="ARBA00004120"/>
    </source>
</evidence>
<comment type="subcellular location">
    <subcellularLocation>
        <location evidence="1">Cytoplasm</location>
        <location evidence="1">Cytoskeleton</location>
        <location evidence="1">Cilium basal body</location>
    </subcellularLocation>
</comment>
<keyword evidence="9" id="KW-1185">Reference proteome</keyword>
<evidence type="ECO:0000313" key="9">
    <source>
        <dbReference type="Proteomes" id="UP000625711"/>
    </source>
</evidence>
<protein>
    <recommendedName>
        <fullName evidence="7">B9 domain-containing protein 2</fullName>
    </recommendedName>
</protein>
<dbReference type="AlphaFoldDB" id="A0A834IKA9"/>
<keyword evidence="2" id="KW-0963">Cytoplasm</keyword>
<dbReference type="OrthoDB" id="184109at2759"/>
<keyword evidence="3" id="KW-0970">Cilium biogenesis/degradation</keyword>
<comment type="caution">
    <text evidence="8">The sequence shown here is derived from an EMBL/GenBank/DDBJ whole genome shotgun (WGS) entry which is preliminary data.</text>
</comment>